<keyword evidence="10" id="KW-1015">Disulfide bond</keyword>
<dbReference type="PROSITE" id="PS50056">
    <property type="entry name" value="TYR_PHOSPHATASE_2"/>
    <property type="match status" value="1"/>
</dbReference>
<dbReference type="InterPro" id="IPR000387">
    <property type="entry name" value="Tyr_Pase_dom"/>
</dbReference>
<evidence type="ECO:0000256" key="2">
    <source>
        <dbReference type="ARBA" id="ARBA00004412"/>
    </source>
</evidence>
<keyword evidence="9" id="KW-0472">Membrane</keyword>
<evidence type="ECO:0000256" key="4">
    <source>
        <dbReference type="ARBA" id="ARBA00022475"/>
    </source>
</evidence>
<keyword evidence="6" id="KW-0967">Endosome</keyword>
<organism evidence="20 21">
    <name type="scientific">Stichopus japonicus</name>
    <name type="common">Sea cucumber</name>
    <dbReference type="NCBI Taxonomy" id="307972"/>
    <lineage>
        <taxon>Eukaryota</taxon>
        <taxon>Metazoa</taxon>
        <taxon>Echinodermata</taxon>
        <taxon>Eleutherozoa</taxon>
        <taxon>Echinozoa</taxon>
        <taxon>Holothuroidea</taxon>
        <taxon>Aspidochirotacea</taxon>
        <taxon>Aspidochirotida</taxon>
        <taxon>Stichopodidae</taxon>
        <taxon>Apostichopus</taxon>
    </lineage>
</organism>
<evidence type="ECO:0000256" key="12">
    <source>
        <dbReference type="ARBA" id="ARBA00023289"/>
    </source>
</evidence>
<dbReference type="AlphaFoldDB" id="A0A2G8JIN2"/>
<evidence type="ECO:0000256" key="11">
    <source>
        <dbReference type="ARBA" id="ARBA00023288"/>
    </source>
</evidence>
<evidence type="ECO:0000259" key="19">
    <source>
        <dbReference type="PROSITE" id="PS50056"/>
    </source>
</evidence>
<evidence type="ECO:0000256" key="17">
    <source>
        <dbReference type="ARBA" id="ARBA00082375"/>
    </source>
</evidence>
<keyword evidence="21" id="KW-1185">Reference proteome</keyword>
<dbReference type="InterPro" id="IPR020422">
    <property type="entry name" value="TYR_PHOSPHATASE_DUAL_dom"/>
</dbReference>
<dbReference type="InterPro" id="IPR003595">
    <property type="entry name" value="Tyr_Pase_cat"/>
</dbReference>
<dbReference type="GO" id="GO:0043542">
    <property type="term" value="P:endothelial cell migration"/>
    <property type="evidence" value="ECO:0007669"/>
    <property type="project" value="UniProtKB-ARBA"/>
</dbReference>
<evidence type="ECO:0000256" key="13">
    <source>
        <dbReference type="ARBA" id="ARBA00051722"/>
    </source>
</evidence>
<dbReference type="Gene3D" id="3.90.190.10">
    <property type="entry name" value="Protein tyrosine phosphatase superfamily"/>
    <property type="match status" value="1"/>
</dbReference>
<evidence type="ECO:0000256" key="7">
    <source>
        <dbReference type="ARBA" id="ARBA00022801"/>
    </source>
</evidence>
<keyword evidence="8" id="KW-0904">Protein phosphatase</keyword>
<dbReference type="PROSITE" id="PS50054">
    <property type="entry name" value="TYR_PHOSPHATASE_DUAL"/>
    <property type="match status" value="1"/>
</dbReference>
<keyword evidence="4" id="KW-1003">Cell membrane</keyword>
<reference evidence="20 21" key="1">
    <citation type="journal article" date="2017" name="PLoS Biol.">
        <title>The sea cucumber genome provides insights into morphological evolution and visceral regeneration.</title>
        <authorList>
            <person name="Zhang X."/>
            <person name="Sun L."/>
            <person name="Yuan J."/>
            <person name="Sun Y."/>
            <person name="Gao Y."/>
            <person name="Zhang L."/>
            <person name="Li S."/>
            <person name="Dai H."/>
            <person name="Hamel J.F."/>
            <person name="Liu C."/>
            <person name="Yu Y."/>
            <person name="Liu S."/>
            <person name="Lin W."/>
            <person name="Guo K."/>
            <person name="Jin S."/>
            <person name="Xu P."/>
            <person name="Storey K.B."/>
            <person name="Huan P."/>
            <person name="Zhang T."/>
            <person name="Zhou Y."/>
            <person name="Zhang J."/>
            <person name="Lin C."/>
            <person name="Li X."/>
            <person name="Xing L."/>
            <person name="Huo D."/>
            <person name="Sun M."/>
            <person name="Wang L."/>
            <person name="Mercier A."/>
            <person name="Li F."/>
            <person name="Yang H."/>
            <person name="Xiang J."/>
        </authorList>
    </citation>
    <scope>NUCLEOTIDE SEQUENCE [LARGE SCALE GENOMIC DNA]</scope>
    <source>
        <strain evidence="20">Shaxun</strain>
        <tissue evidence="20">Muscle</tissue>
    </source>
</reference>
<proteinExistence type="predicted"/>
<evidence type="ECO:0000313" key="20">
    <source>
        <dbReference type="EMBL" id="PIK35602.1"/>
    </source>
</evidence>
<dbReference type="SMART" id="SM00404">
    <property type="entry name" value="PTPc_motif"/>
    <property type="match status" value="1"/>
</dbReference>
<comment type="subunit">
    <text evidence="15">Interacts with tubulin.</text>
</comment>
<evidence type="ECO:0000256" key="8">
    <source>
        <dbReference type="ARBA" id="ARBA00022912"/>
    </source>
</evidence>
<dbReference type="EMBL" id="MRZV01001863">
    <property type="protein sequence ID" value="PIK35602.1"/>
    <property type="molecule type" value="Genomic_DNA"/>
</dbReference>
<protein>
    <recommendedName>
        <fullName evidence="16">Protein tyrosine phosphatase type IVA 3</fullName>
        <ecNumber evidence="3">3.1.3.48</ecNumber>
    </recommendedName>
    <alternativeName>
        <fullName evidence="17">Protein-tyrosine phosphatase 4a3</fullName>
    </alternativeName>
</protein>
<accession>A0A2G8JIN2</accession>
<dbReference type="GO" id="GO:0005886">
    <property type="term" value="C:plasma membrane"/>
    <property type="evidence" value="ECO:0007669"/>
    <property type="project" value="UniProtKB-SubCell"/>
</dbReference>
<feature type="domain" description="Tyrosine-protein phosphatase" evidence="18">
    <location>
        <begin position="8"/>
        <end position="161"/>
    </location>
</feature>
<comment type="caution">
    <text evidence="20">The sequence shown here is derived from an EMBL/GenBank/DDBJ whole genome shotgun (WGS) entry which is preliminary data.</text>
</comment>
<dbReference type="EC" id="3.1.3.48" evidence="3"/>
<feature type="domain" description="Tyrosine specific protein phosphatases" evidence="19">
    <location>
        <begin position="82"/>
        <end position="148"/>
    </location>
</feature>
<evidence type="ECO:0000259" key="18">
    <source>
        <dbReference type="PROSITE" id="PS50054"/>
    </source>
</evidence>
<dbReference type="Pfam" id="PF22785">
    <property type="entry name" value="Tc-R-P"/>
    <property type="match status" value="1"/>
</dbReference>
<comment type="subcellular location">
    <subcellularLocation>
        <location evidence="1">Cell membrane</location>
    </subcellularLocation>
    <subcellularLocation>
        <location evidence="2">Early endosome</location>
    </subcellularLocation>
</comment>
<dbReference type="GO" id="GO:0004725">
    <property type="term" value="F:protein tyrosine phosphatase activity"/>
    <property type="evidence" value="ECO:0007669"/>
    <property type="project" value="UniProtKB-EC"/>
</dbReference>
<evidence type="ECO:0000256" key="9">
    <source>
        <dbReference type="ARBA" id="ARBA00023136"/>
    </source>
</evidence>
<evidence type="ECO:0000256" key="15">
    <source>
        <dbReference type="ARBA" id="ARBA00064590"/>
    </source>
</evidence>
<evidence type="ECO:0000256" key="14">
    <source>
        <dbReference type="ARBA" id="ARBA00057132"/>
    </source>
</evidence>
<evidence type="ECO:0000256" key="3">
    <source>
        <dbReference type="ARBA" id="ARBA00013064"/>
    </source>
</evidence>
<keyword evidence="12" id="KW-0636">Prenylation</keyword>
<name>A0A2G8JIN2_STIJA</name>
<evidence type="ECO:0000256" key="6">
    <source>
        <dbReference type="ARBA" id="ARBA00022753"/>
    </source>
</evidence>
<dbReference type="GO" id="GO:0009966">
    <property type="term" value="P:regulation of signal transduction"/>
    <property type="evidence" value="ECO:0007669"/>
    <property type="project" value="UniProtKB-ARBA"/>
</dbReference>
<evidence type="ECO:0000313" key="21">
    <source>
        <dbReference type="Proteomes" id="UP000230750"/>
    </source>
</evidence>
<comment type="function">
    <text evidence="14">Protein tyrosine phosphatase which stimulates progression from G1 into S phase during mitosis. Enhances cell proliferation, cell motility and invasive activity, and promotes cancer metastasis. May be involved in the progression of cardiac hypertrophy by inhibiting intracellular calcium mobilization in response to angiotensin II.</text>
</comment>
<evidence type="ECO:0000256" key="5">
    <source>
        <dbReference type="ARBA" id="ARBA00022481"/>
    </source>
</evidence>
<dbReference type="FunFam" id="3.90.190.10:FF:000105">
    <property type="entry name" value="Protein tyrosine phosphatase type IVA 3"/>
    <property type="match status" value="1"/>
</dbReference>
<dbReference type="GO" id="GO:0005769">
    <property type="term" value="C:early endosome"/>
    <property type="evidence" value="ECO:0007669"/>
    <property type="project" value="UniProtKB-SubCell"/>
</dbReference>
<dbReference type="InterPro" id="IPR050561">
    <property type="entry name" value="PTP"/>
</dbReference>
<evidence type="ECO:0000256" key="1">
    <source>
        <dbReference type="ARBA" id="ARBA00004236"/>
    </source>
</evidence>
<keyword evidence="11" id="KW-0449">Lipoprotein</keyword>
<dbReference type="PANTHER" id="PTHR23339">
    <property type="entry name" value="TYROSINE SPECIFIC PROTEIN PHOSPHATASE AND DUAL SPECIFICITY PROTEIN PHOSPHATASE"/>
    <property type="match status" value="1"/>
</dbReference>
<evidence type="ECO:0000256" key="10">
    <source>
        <dbReference type="ARBA" id="ARBA00023157"/>
    </source>
</evidence>
<comment type="catalytic activity">
    <reaction evidence="13">
        <text>O-phospho-L-tyrosyl-[protein] + H2O = L-tyrosyl-[protein] + phosphate</text>
        <dbReference type="Rhea" id="RHEA:10684"/>
        <dbReference type="Rhea" id="RHEA-COMP:10136"/>
        <dbReference type="Rhea" id="RHEA-COMP:20101"/>
        <dbReference type="ChEBI" id="CHEBI:15377"/>
        <dbReference type="ChEBI" id="CHEBI:43474"/>
        <dbReference type="ChEBI" id="CHEBI:46858"/>
        <dbReference type="ChEBI" id="CHEBI:61978"/>
        <dbReference type="EC" id="3.1.3.48"/>
    </reaction>
</comment>
<dbReference type="CDD" id="cd14500">
    <property type="entry name" value="PTP-IVa"/>
    <property type="match status" value="1"/>
</dbReference>
<dbReference type="STRING" id="307972.A0A2G8JIN2"/>
<evidence type="ECO:0000256" key="16">
    <source>
        <dbReference type="ARBA" id="ARBA00069015"/>
    </source>
</evidence>
<feature type="non-terminal residue" evidence="20">
    <location>
        <position position="184"/>
    </location>
</feature>
<keyword evidence="5" id="KW-0488">Methylation</keyword>
<keyword evidence="7" id="KW-0378">Hydrolase</keyword>
<gene>
    <name evidence="20" type="ORF">BSL78_27574</name>
</gene>
<dbReference type="Proteomes" id="UP000230750">
    <property type="component" value="Unassembled WGS sequence"/>
</dbReference>
<dbReference type="OrthoDB" id="5632at2759"/>
<dbReference type="SUPFAM" id="SSF52799">
    <property type="entry name" value="(Phosphotyrosine protein) phosphatases II"/>
    <property type="match status" value="1"/>
</dbReference>
<dbReference type="InterPro" id="IPR029021">
    <property type="entry name" value="Prot-tyrosine_phosphatase-like"/>
</dbReference>
<sequence length="184" mass="21168">MSSRVRPAPVEVKYKHMRFLIIHNPDSNGLPEFIGELKKRDVQEVVRVCEPKYDKELLAKEGIEVLDLVFDDGGVPSVDIIDKWVALLKKRFMDTPESCVAVHCMAGLGRAPLLVAVALMEAGLQYTDAVDYIREKRRGAINTRQLLFLEKYRSRDRLRAKWFKWYKKNNANNGSDDKPVLHPM</sequence>